<dbReference type="CDD" id="cd20554">
    <property type="entry name" value="CYCLIN_TFIIIB90_rpt2"/>
    <property type="match status" value="1"/>
</dbReference>
<feature type="region of interest" description="Disordered" evidence="11">
    <location>
        <begin position="369"/>
        <end position="415"/>
    </location>
</feature>
<dbReference type="InterPro" id="IPR011665">
    <property type="entry name" value="BRF1_TBP-bd_dom"/>
</dbReference>
<dbReference type="SUPFAM" id="SSF47954">
    <property type="entry name" value="Cyclin-like"/>
    <property type="match status" value="2"/>
</dbReference>
<dbReference type="SUPFAM" id="SSF57783">
    <property type="entry name" value="Zinc beta-ribbon"/>
    <property type="match status" value="1"/>
</dbReference>
<gene>
    <name evidence="13" type="ORF">MSYG_1173</name>
</gene>
<keyword evidence="3" id="KW-0479">Metal-binding</keyword>
<dbReference type="PANTHER" id="PTHR11618:SF4">
    <property type="entry name" value="TRANSCRIPTION FACTOR IIIB 90 KDA SUBUNIT"/>
    <property type="match status" value="1"/>
</dbReference>
<dbReference type="Pfam" id="PF08271">
    <property type="entry name" value="Zn_Ribbon_TF"/>
    <property type="match status" value="1"/>
</dbReference>
<feature type="domain" description="Cyclin-like" evidence="12">
    <location>
        <begin position="84"/>
        <end position="177"/>
    </location>
</feature>
<dbReference type="Pfam" id="PF00382">
    <property type="entry name" value="TFIIB"/>
    <property type="match status" value="2"/>
</dbReference>
<accession>A0A1M8A3S1</accession>
<comment type="similarity">
    <text evidence="2">Belongs to the TFIIB family.</text>
</comment>
<dbReference type="GO" id="GO:0000126">
    <property type="term" value="C:transcription factor TFIIIB complex"/>
    <property type="evidence" value="ECO:0007669"/>
    <property type="project" value="TreeGrafter"/>
</dbReference>
<dbReference type="GO" id="GO:0008270">
    <property type="term" value="F:zinc ion binding"/>
    <property type="evidence" value="ECO:0007669"/>
    <property type="project" value="UniProtKB-KW"/>
</dbReference>
<dbReference type="Gene3D" id="1.20.5.650">
    <property type="entry name" value="Single helix bin"/>
    <property type="match status" value="1"/>
</dbReference>
<feature type="compositionally biased region" description="Low complexity" evidence="11">
    <location>
        <begin position="395"/>
        <end position="410"/>
    </location>
</feature>
<dbReference type="InterPro" id="IPR013137">
    <property type="entry name" value="Znf_TFIIB"/>
</dbReference>
<dbReference type="GO" id="GO:0001006">
    <property type="term" value="F:RNA polymerase III type 3 promoter sequence-specific DNA binding"/>
    <property type="evidence" value="ECO:0007669"/>
    <property type="project" value="TreeGrafter"/>
</dbReference>
<protein>
    <recommendedName>
        <fullName evidence="10">B-related factor 1</fullName>
    </recommendedName>
</protein>
<reference evidence="14" key="1">
    <citation type="journal article" date="2017" name="Nucleic Acids Res.">
        <title>Proteogenomics produces comprehensive and highly accurate protein-coding gene annotation in a complete genome assembly of Malassezia sympodialis.</title>
        <authorList>
            <person name="Zhu Y."/>
            <person name="Engstroem P.G."/>
            <person name="Tellgren-Roth C."/>
            <person name="Baudo C.D."/>
            <person name="Kennell J.C."/>
            <person name="Sun S."/>
            <person name="Billmyre R.B."/>
            <person name="Schroeder M.S."/>
            <person name="Andersson A."/>
            <person name="Holm T."/>
            <person name="Sigurgeirsson B."/>
            <person name="Wu G."/>
            <person name="Sankaranarayanan S.R."/>
            <person name="Siddharthan R."/>
            <person name="Sanyal K."/>
            <person name="Lundeberg J."/>
            <person name="Nystedt B."/>
            <person name="Boekhout T."/>
            <person name="Dawson T.L. Jr."/>
            <person name="Heitman J."/>
            <person name="Scheynius A."/>
            <person name="Lehtioe J."/>
        </authorList>
    </citation>
    <scope>NUCLEOTIDE SEQUENCE [LARGE SCALE GENOMIC DNA]</scope>
    <source>
        <strain evidence="14">ATCC 42132</strain>
    </source>
</reference>
<evidence type="ECO:0000256" key="3">
    <source>
        <dbReference type="ARBA" id="ARBA00022723"/>
    </source>
</evidence>
<dbReference type="CDD" id="cd20553">
    <property type="entry name" value="CYCLIN_TFIIIB90_rpt1"/>
    <property type="match status" value="1"/>
</dbReference>
<dbReference type="GO" id="GO:0006384">
    <property type="term" value="P:transcription initiation at RNA polymerase III promoter"/>
    <property type="evidence" value="ECO:0007669"/>
    <property type="project" value="UniProtKB-ARBA"/>
</dbReference>
<dbReference type="SMART" id="SM00385">
    <property type="entry name" value="CYCLIN"/>
    <property type="match status" value="2"/>
</dbReference>
<dbReference type="Gene3D" id="1.10.472.10">
    <property type="entry name" value="Cyclin-like"/>
    <property type="match status" value="2"/>
</dbReference>
<name>A0A1M8A3S1_MALS4</name>
<dbReference type="OrthoDB" id="511529at2759"/>
<dbReference type="GO" id="GO:0000995">
    <property type="term" value="F:RNA polymerase III general transcription initiation factor activity"/>
    <property type="evidence" value="ECO:0007669"/>
    <property type="project" value="TreeGrafter"/>
</dbReference>
<evidence type="ECO:0000256" key="5">
    <source>
        <dbReference type="ARBA" id="ARBA00022833"/>
    </source>
</evidence>
<keyword evidence="6" id="KW-0805">Transcription regulation</keyword>
<dbReference type="InterPro" id="IPR013150">
    <property type="entry name" value="TFIIB_cyclin"/>
</dbReference>
<dbReference type="PRINTS" id="PR00685">
    <property type="entry name" value="TIFACTORIIB"/>
</dbReference>
<evidence type="ECO:0000313" key="14">
    <source>
        <dbReference type="Proteomes" id="UP000186303"/>
    </source>
</evidence>
<keyword evidence="7" id="KW-0010">Activator</keyword>
<dbReference type="EMBL" id="LT671822">
    <property type="protein sequence ID" value="SHO76834.1"/>
    <property type="molecule type" value="Genomic_DNA"/>
</dbReference>
<evidence type="ECO:0000256" key="10">
    <source>
        <dbReference type="ARBA" id="ARBA00031009"/>
    </source>
</evidence>
<keyword evidence="4" id="KW-0863">Zinc-finger</keyword>
<evidence type="ECO:0000256" key="4">
    <source>
        <dbReference type="ARBA" id="ARBA00022771"/>
    </source>
</evidence>
<dbReference type="Gene3D" id="2.20.25.10">
    <property type="match status" value="1"/>
</dbReference>
<evidence type="ECO:0000256" key="1">
    <source>
        <dbReference type="ARBA" id="ARBA00004123"/>
    </source>
</evidence>
<dbReference type="VEuPathDB" id="FungiDB:MSYG_1173"/>
<evidence type="ECO:0000259" key="12">
    <source>
        <dbReference type="SMART" id="SM00385"/>
    </source>
</evidence>
<dbReference type="Pfam" id="PF07741">
    <property type="entry name" value="BRF1"/>
    <property type="match status" value="1"/>
</dbReference>
<keyword evidence="8" id="KW-0804">Transcription</keyword>
<keyword evidence="5" id="KW-0862">Zinc</keyword>
<dbReference type="GO" id="GO:0017025">
    <property type="term" value="F:TBP-class protein binding"/>
    <property type="evidence" value="ECO:0007669"/>
    <property type="project" value="InterPro"/>
</dbReference>
<dbReference type="PANTHER" id="PTHR11618">
    <property type="entry name" value="TRANSCRIPTION INITIATION FACTOR IIB-RELATED"/>
    <property type="match status" value="1"/>
</dbReference>
<keyword evidence="9" id="KW-0539">Nucleus</keyword>
<evidence type="ECO:0000256" key="7">
    <source>
        <dbReference type="ARBA" id="ARBA00023159"/>
    </source>
</evidence>
<dbReference type="STRING" id="1230383.A0A1M8A3S1"/>
<dbReference type="Proteomes" id="UP000186303">
    <property type="component" value="Chromosome 2"/>
</dbReference>
<feature type="region of interest" description="Disordered" evidence="11">
    <location>
        <begin position="463"/>
        <end position="600"/>
    </location>
</feature>
<dbReference type="FunFam" id="1.10.472.10:FF:000007">
    <property type="entry name" value="Transcription factor IIIB 90 kDa subunit"/>
    <property type="match status" value="1"/>
</dbReference>
<comment type="subcellular location">
    <subcellularLocation>
        <location evidence="1">Nucleus</location>
    </subcellularLocation>
</comment>
<feature type="domain" description="Cyclin-like" evidence="12">
    <location>
        <begin position="190"/>
        <end position="274"/>
    </location>
</feature>
<sequence length="600" mass="66701">MRCTNCGSLAIDFADSQAVCSACGVVLEESQIVSDITFAENTAGGAVVQGSYLGVDQVRTRTTGPGFRGSSAGESRECTIANARWNINRMATARGVPAHVAERALRFFQLALDGGTTTASGSQPKNFVLGRKSDYTVASCLYVACRMAKTTHMLIDFADVIQVNVFVLGRSYLRLLRVLNLQMPLIDPSFYISRFAALLEFGDETQRVVTDATRLVTRFKTDWMVEGRRPAGICGACLLLAARMNHFRRSITEIVQVVKIADVTLRKRLEEFKSTPSGQLTIEDFRSVWLEEENNPPAFSRARAPKKEKSGDAHLVAMPQEEVQAPQEESQPLRSDIEELAEQATEQEINSFLQQAEIHALDKDLAKEERQRVERAKAGHAPQHATESTETPSDAPSTASENAEEAAPPSVNHEQDDLADLDEEELDSFILNDEEVKIKERVWMEFNKDYLEAALARQLKLEADQKAGIAPAPRNRKRQKPRDATTAPTGSAAESAKQMMQQKRWSRRINYDVLNSLFPSTQSSSKDPQHPSSKTVGEDAPEDIAALEEDTEEESDEDDEGGHTSKRTRTEDDWMALGGLRRPASDDEEDYNENENNDVW</sequence>
<proteinExistence type="inferred from homology"/>
<dbReference type="OMA" id="REEANFY"/>
<evidence type="ECO:0000256" key="6">
    <source>
        <dbReference type="ARBA" id="ARBA00023015"/>
    </source>
</evidence>
<evidence type="ECO:0000256" key="8">
    <source>
        <dbReference type="ARBA" id="ARBA00023163"/>
    </source>
</evidence>
<dbReference type="GO" id="GO:0005634">
    <property type="term" value="C:nucleus"/>
    <property type="evidence" value="ECO:0007669"/>
    <property type="project" value="UniProtKB-SubCell"/>
</dbReference>
<feature type="compositionally biased region" description="Acidic residues" evidence="11">
    <location>
        <begin position="539"/>
        <end position="560"/>
    </location>
</feature>
<dbReference type="FunFam" id="1.10.472.10:FF:000002">
    <property type="entry name" value="Transcription factor IIIB 90 kDa subunit"/>
    <property type="match status" value="1"/>
</dbReference>
<feature type="compositionally biased region" description="Acidic residues" evidence="11">
    <location>
        <begin position="586"/>
        <end position="600"/>
    </location>
</feature>
<evidence type="ECO:0000256" key="11">
    <source>
        <dbReference type="SAM" id="MobiDB-lite"/>
    </source>
</evidence>
<keyword evidence="14" id="KW-1185">Reference proteome</keyword>
<evidence type="ECO:0000256" key="2">
    <source>
        <dbReference type="ARBA" id="ARBA00010857"/>
    </source>
</evidence>
<evidence type="ECO:0000313" key="13">
    <source>
        <dbReference type="EMBL" id="SHO76834.1"/>
    </source>
</evidence>
<dbReference type="InterPro" id="IPR000812">
    <property type="entry name" value="TFIIB"/>
</dbReference>
<dbReference type="InterPro" id="IPR013763">
    <property type="entry name" value="Cyclin-like_dom"/>
</dbReference>
<dbReference type="InterPro" id="IPR036915">
    <property type="entry name" value="Cyclin-like_sf"/>
</dbReference>
<dbReference type="GO" id="GO:0097550">
    <property type="term" value="C:transcription preinitiation complex"/>
    <property type="evidence" value="ECO:0007669"/>
    <property type="project" value="TreeGrafter"/>
</dbReference>
<dbReference type="AlphaFoldDB" id="A0A1M8A3S1"/>
<dbReference type="GO" id="GO:0070897">
    <property type="term" value="P:transcription preinitiation complex assembly"/>
    <property type="evidence" value="ECO:0007669"/>
    <property type="project" value="InterPro"/>
</dbReference>
<evidence type="ECO:0000256" key="9">
    <source>
        <dbReference type="ARBA" id="ARBA00023242"/>
    </source>
</evidence>
<feature type="compositionally biased region" description="Polar residues" evidence="11">
    <location>
        <begin position="385"/>
        <end position="394"/>
    </location>
</feature>
<feature type="compositionally biased region" description="Polar residues" evidence="11">
    <location>
        <begin position="517"/>
        <end position="535"/>
    </location>
</feature>
<organism evidence="13 14">
    <name type="scientific">Malassezia sympodialis (strain ATCC 42132)</name>
    <name type="common">Atopic eczema-associated yeast</name>
    <dbReference type="NCBI Taxonomy" id="1230383"/>
    <lineage>
        <taxon>Eukaryota</taxon>
        <taxon>Fungi</taxon>
        <taxon>Dikarya</taxon>
        <taxon>Basidiomycota</taxon>
        <taxon>Ustilaginomycotina</taxon>
        <taxon>Malasseziomycetes</taxon>
        <taxon>Malasseziales</taxon>
        <taxon>Malasseziaceae</taxon>
        <taxon>Malassezia</taxon>
    </lineage>
</organism>